<gene>
    <name evidence="1" type="ORF">CPB83DRAFT_853393</name>
</gene>
<keyword evidence="2" id="KW-1185">Reference proteome</keyword>
<reference evidence="1" key="1">
    <citation type="submission" date="2020-11" db="EMBL/GenBank/DDBJ databases">
        <authorList>
            <consortium name="DOE Joint Genome Institute"/>
            <person name="Ahrendt S."/>
            <person name="Riley R."/>
            <person name="Andreopoulos W."/>
            <person name="Labutti K."/>
            <person name="Pangilinan J."/>
            <person name="Ruiz-Duenas F.J."/>
            <person name="Barrasa J.M."/>
            <person name="Sanchez-Garcia M."/>
            <person name="Camarero S."/>
            <person name="Miyauchi S."/>
            <person name="Serrano A."/>
            <person name="Linde D."/>
            <person name="Babiker R."/>
            <person name="Drula E."/>
            <person name="Ayuso-Fernandez I."/>
            <person name="Pacheco R."/>
            <person name="Padilla G."/>
            <person name="Ferreira P."/>
            <person name="Barriuso J."/>
            <person name="Kellner H."/>
            <person name="Castanera R."/>
            <person name="Alfaro M."/>
            <person name="Ramirez L."/>
            <person name="Pisabarro A.G."/>
            <person name="Kuo A."/>
            <person name="Tritt A."/>
            <person name="Lipzen A."/>
            <person name="He G."/>
            <person name="Yan M."/>
            <person name="Ng V."/>
            <person name="Cullen D."/>
            <person name="Martin F."/>
            <person name="Rosso M.-N."/>
            <person name="Henrissat B."/>
            <person name="Hibbett D."/>
            <person name="Martinez A.T."/>
            <person name="Grigoriev I.V."/>
        </authorList>
    </citation>
    <scope>NUCLEOTIDE SEQUENCE</scope>
    <source>
        <strain evidence="1">CBS 506.95</strain>
    </source>
</reference>
<dbReference type="AlphaFoldDB" id="A0A9P6EHD1"/>
<dbReference type="Gene3D" id="3.80.10.10">
    <property type="entry name" value="Ribonuclease Inhibitor"/>
    <property type="match status" value="1"/>
</dbReference>
<name>A0A9P6EHD1_9AGAR</name>
<evidence type="ECO:0000313" key="1">
    <source>
        <dbReference type="EMBL" id="KAF9528897.1"/>
    </source>
</evidence>
<dbReference type="InterPro" id="IPR032675">
    <property type="entry name" value="LRR_dom_sf"/>
</dbReference>
<proteinExistence type="predicted"/>
<comment type="caution">
    <text evidence="1">The sequence shown here is derived from an EMBL/GenBank/DDBJ whole genome shotgun (WGS) entry which is preliminary data.</text>
</comment>
<protein>
    <submittedName>
        <fullName evidence="1">Uncharacterized protein</fullName>
    </submittedName>
</protein>
<accession>A0A9P6EHD1</accession>
<dbReference type="EMBL" id="MU157849">
    <property type="protein sequence ID" value="KAF9528897.1"/>
    <property type="molecule type" value="Genomic_DNA"/>
</dbReference>
<dbReference type="Proteomes" id="UP000807306">
    <property type="component" value="Unassembled WGS sequence"/>
</dbReference>
<evidence type="ECO:0000313" key="2">
    <source>
        <dbReference type="Proteomes" id="UP000807306"/>
    </source>
</evidence>
<dbReference type="SUPFAM" id="SSF52047">
    <property type="entry name" value="RNI-like"/>
    <property type="match status" value="1"/>
</dbReference>
<sequence>MQTYAAKIWHLRLKPGKELIASHTLFRLLSLCNKDKSLFPALKTVIISMPSGFISQDTDFQSLNSVFLAITSPSLSALSITDITFSTEDFATSVLTAASVDCIEINQITLQGHLTIKSLEIIPQFLQLRNINLRLFNCVLPSAVLLQLGSALVHLKSINLSLDDSTFDTTTIPTTVVAPTNFNGLESMELKGSSVEIARFLGIVRPNQGTSPLQAIRLNFPSHWNTGGQEAVAVCIQECGRISPSSLRLLQMRGGRGLTLARGSLSPLAHCEKLETLDIRDVTVSLVDDDIQDICAAGRWNTLQTLRLPNSPDGQAPSLFSIRQLSDSCSNLHTLSISSDFRLCEYQVLQEAILDPFNDNNLQSLTILDVLTVERAVVMPNTMMLAIAVSRFLEHHFRRLVSMEYAGSRSNEWWTGVRTNMIQYRNIRAEMISITSQDQEGTTSN</sequence>
<dbReference type="OrthoDB" id="3543113at2759"/>
<organism evidence="1 2">
    <name type="scientific">Crepidotus variabilis</name>
    <dbReference type="NCBI Taxonomy" id="179855"/>
    <lineage>
        <taxon>Eukaryota</taxon>
        <taxon>Fungi</taxon>
        <taxon>Dikarya</taxon>
        <taxon>Basidiomycota</taxon>
        <taxon>Agaricomycotina</taxon>
        <taxon>Agaricomycetes</taxon>
        <taxon>Agaricomycetidae</taxon>
        <taxon>Agaricales</taxon>
        <taxon>Agaricineae</taxon>
        <taxon>Crepidotaceae</taxon>
        <taxon>Crepidotus</taxon>
    </lineage>
</organism>